<protein>
    <submittedName>
        <fullName evidence="3">DUF4157 domain-containing protein</fullName>
    </submittedName>
</protein>
<gene>
    <name evidence="3" type="ORF">ACFQ2E_15495</name>
</gene>
<dbReference type="Pfam" id="PF13699">
    <property type="entry name" value="eCIS_core"/>
    <property type="match status" value="1"/>
</dbReference>
<proteinExistence type="predicted"/>
<feature type="region of interest" description="Disordered" evidence="1">
    <location>
        <begin position="46"/>
        <end position="143"/>
    </location>
</feature>
<dbReference type="EMBL" id="JBHTLJ010000005">
    <property type="protein sequence ID" value="MFD1163834.1"/>
    <property type="molecule type" value="Genomic_DNA"/>
</dbReference>
<dbReference type="InterPro" id="IPR025295">
    <property type="entry name" value="eCIS_core_dom"/>
</dbReference>
<reference evidence="4" key="1">
    <citation type="journal article" date="2019" name="Int. J. Syst. Evol. Microbiol.">
        <title>The Global Catalogue of Microorganisms (GCM) 10K type strain sequencing project: providing services to taxonomists for standard genome sequencing and annotation.</title>
        <authorList>
            <consortium name="The Broad Institute Genomics Platform"/>
            <consortium name="The Broad Institute Genome Sequencing Center for Infectious Disease"/>
            <person name="Wu L."/>
            <person name="Ma J."/>
        </authorList>
    </citation>
    <scope>NUCLEOTIDE SEQUENCE [LARGE SCALE GENOMIC DNA]</scope>
    <source>
        <strain evidence="4">CCUG 63246</strain>
    </source>
</reference>
<feature type="region of interest" description="Disordered" evidence="1">
    <location>
        <begin position="1"/>
        <end position="25"/>
    </location>
</feature>
<organism evidence="3 4">
    <name type="scientific">Hwangdonia seohaensis</name>
    <dbReference type="NCBI Taxonomy" id="1240727"/>
    <lineage>
        <taxon>Bacteria</taxon>
        <taxon>Pseudomonadati</taxon>
        <taxon>Bacteroidota</taxon>
        <taxon>Flavobacteriia</taxon>
        <taxon>Flavobacteriales</taxon>
        <taxon>Flavobacteriaceae</taxon>
        <taxon>Hwangdonia</taxon>
    </lineage>
</organism>
<evidence type="ECO:0000313" key="4">
    <source>
        <dbReference type="Proteomes" id="UP001597163"/>
    </source>
</evidence>
<dbReference type="Proteomes" id="UP001597163">
    <property type="component" value="Unassembled WGS sequence"/>
</dbReference>
<accession>A0ABW3RFB9</accession>
<feature type="domain" description="eCIS core" evidence="2">
    <location>
        <begin position="140"/>
        <end position="214"/>
    </location>
</feature>
<dbReference type="RefSeq" id="WP_311942464.1">
    <property type="nucleotide sequence ID" value="NZ_JAVSCK010000005.1"/>
</dbReference>
<evidence type="ECO:0000313" key="3">
    <source>
        <dbReference type="EMBL" id="MFD1163834.1"/>
    </source>
</evidence>
<comment type="caution">
    <text evidence="3">The sequence shown here is derived from an EMBL/GenBank/DDBJ whole genome shotgun (WGS) entry which is preliminary data.</text>
</comment>
<keyword evidence="4" id="KW-1185">Reference proteome</keyword>
<evidence type="ECO:0000256" key="1">
    <source>
        <dbReference type="SAM" id="MobiDB-lite"/>
    </source>
</evidence>
<name>A0ABW3RFB9_9FLAO</name>
<evidence type="ECO:0000259" key="2">
    <source>
        <dbReference type="Pfam" id="PF13699"/>
    </source>
</evidence>
<sequence>MKIFRRYKERATDTPHTPFIQPKLNIGKPGDKYEVEADAMADKVVNNKNTGDTIQKAEGTEEELQKKPLAASISPLVQKQSEATDEENVQTKCADCEQEEKVQRVEEEEESLQMKTESSNSAPTNIESSLKSSKGSGQRLSQPIKQSMETGFGADFSHVNIHTDNHAVQMSKQINAQAFTHGNDIYFNNGKYNPSSRSGKHLLAHELTHTIQQKCMVQKKIQKLSYGSGSAPHSDYSVVPNKEKGRIDRAMGIVKKIADNPKGFPVCHNFFKDNTPSGTSKTLKEVYDRMNVWFDKDNAVYGSSIVPNDLAYTSETWRWGRWSLAGMFIHEMMHLAGQDNEATNDLATKKCRLPDIQEFKDKRK</sequence>
<feature type="compositionally biased region" description="Polar residues" evidence="1">
    <location>
        <begin position="113"/>
        <end position="143"/>
    </location>
</feature>